<dbReference type="GO" id="GO:0042277">
    <property type="term" value="F:peptide binding"/>
    <property type="evidence" value="ECO:0007669"/>
    <property type="project" value="TreeGrafter"/>
</dbReference>
<keyword evidence="2" id="KW-0732">Signal</keyword>
<evidence type="ECO:0000313" key="4">
    <source>
        <dbReference type="EMBL" id="BDD08184.1"/>
    </source>
</evidence>
<dbReference type="GO" id="GO:0070006">
    <property type="term" value="F:metalloaminopeptidase activity"/>
    <property type="evidence" value="ECO:0007669"/>
    <property type="project" value="TreeGrafter"/>
</dbReference>
<feature type="region of interest" description="Disordered" evidence="1">
    <location>
        <begin position="746"/>
        <end position="772"/>
    </location>
</feature>
<dbReference type="CDD" id="cd09604">
    <property type="entry name" value="M1_APN_like"/>
    <property type="match status" value="1"/>
</dbReference>
<dbReference type="GO" id="GO:0043171">
    <property type="term" value="P:peptide catabolic process"/>
    <property type="evidence" value="ECO:0007669"/>
    <property type="project" value="TreeGrafter"/>
</dbReference>
<name>A0AAU9CPA3_9BACT</name>
<keyword evidence="4" id="KW-0031">Aminopeptidase</keyword>
<dbReference type="GO" id="GO:0005737">
    <property type="term" value="C:cytoplasm"/>
    <property type="evidence" value="ECO:0007669"/>
    <property type="project" value="TreeGrafter"/>
</dbReference>
<protein>
    <submittedName>
        <fullName evidence="4">Aminopeptidase</fullName>
    </submittedName>
</protein>
<feature type="chain" id="PRO_5043998091" evidence="2">
    <location>
        <begin position="20"/>
        <end position="772"/>
    </location>
</feature>
<proteinExistence type="predicted"/>
<keyword evidence="4" id="KW-0378">Hydrolase</keyword>
<dbReference type="Pfam" id="PF01433">
    <property type="entry name" value="Peptidase_M1"/>
    <property type="match status" value="1"/>
</dbReference>
<dbReference type="KEGG" id="fax:FUAX_06160"/>
<dbReference type="InterPro" id="IPR050344">
    <property type="entry name" value="Peptidase_M1_aminopeptidases"/>
</dbReference>
<keyword evidence="5" id="KW-1185">Reference proteome</keyword>
<dbReference type="RefSeq" id="WP_338393461.1">
    <property type="nucleotide sequence ID" value="NZ_AP025314.1"/>
</dbReference>
<dbReference type="GO" id="GO:0005615">
    <property type="term" value="C:extracellular space"/>
    <property type="evidence" value="ECO:0007669"/>
    <property type="project" value="TreeGrafter"/>
</dbReference>
<feature type="signal peptide" evidence="2">
    <location>
        <begin position="1"/>
        <end position="19"/>
    </location>
</feature>
<sequence length="772" mass="89769">MKNHLLTLMAVLMAVICQAQEVDRQFEQLGTTLPTPNAYRTGSGAPGHAYWQQKADYLIKVELDDDKQRIKGSETITYTNHSPDRLDYLWLQLDENIKRPGADSELTSTSRIREKMSARGLERIIGKTSEHGLNIASVRNAQGKDLPFVINKTMMRIDLPKALKPGDKVTFSVDWSYNIIDRIKHGYRGGYEYFPKDGNYLYTISQWFPRMCVYDDLEGWQNKQFLGTGEFALTFGDYEVHINVPADHIVASTGELQNASEVLTPKQLELFEKSKTATEPVIIVSQAEATKKEKKRSKERKTWIYKAENVRDFAFGSSRKYIWDAMGVDIEGKKVMAMSYYPKEANPLYERYSTKTVAHTLRTYSKFTIPYPYPVAISVEASSGMEYPMICFNYGRPESDGTYSESLKYGMISVIIHEVGHNFFPMIINSDERQWAWMDEGLNTFVQYLSEQEWQRDYPSRRGPAYKIVPYMKSNKEDMCPIMTAADNVKQYGNNAYGKPAIGMNILRETVMGRELFDFAFKEYSRRWAFKHPKPQDFFRTMEDASGMDLDWFWNGWFYSVKHVDLSVENVEWFRMDSRTPDEKVAERREAYEKDVNNLSARRNDELGVPTATGQDRSLNDFYNTDYKRFAIKSSDRSRHKSFVRSLSAKEKELYENGLNYYEITFKNNNDGMVMPIILKFEYKDGSDEIVRIPAEIWRRNNRQVTKVFAREKEVASVVLDPFRETADIDENNNYFPRRNLPSRFELYKRRGGKRPNPMQSQGKKSKKSASR</sequence>
<dbReference type="InterPro" id="IPR014782">
    <property type="entry name" value="Peptidase_M1_dom"/>
</dbReference>
<dbReference type="PANTHER" id="PTHR11533">
    <property type="entry name" value="PROTEASE M1 ZINC METALLOPROTEASE"/>
    <property type="match status" value="1"/>
</dbReference>
<evidence type="ECO:0000256" key="2">
    <source>
        <dbReference type="SAM" id="SignalP"/>
    </source>
</evidence>
<reference evidence="4 5" key="1">
    <citation type="submission" date="2021-12" db="EMBL/GenBank/DDBJ databases">
        <title>Genome sequencing of bacteria with rrn-lacking chromosome and rrn-plasmid.</title>
        <authorList>
            <person name="Anda M."/>
            <person name="Iwasaki W."/>
        </authorList>
    </citation>
    <scope>NUCLEOTIDE SEQUENCE [LARGE SCALE GENOMIC DNA]</scope>
    <source>
        <strain evidence="4 5">DSM 100852</strain>
    </source>
</reference>
<dbReference type="Proteomes" id="UP001348817">
    <property type="component" value="Chromosome"/>
</dbReference>
<organism evidence="4 5">
    <name type="scientific">Fulvitalea axinellae</name>
    <dbReference type="NCBI Taxonomy" id="1182444"/>
    <lineage>
        <taxon>Bacteria</taxon>
        <taxon>Pseudomonadati</taxon>
        <taxon>Bacteroidota</taxon>
        <taxon>Cytophagia</taxon>
        <taxon>Cytophagales</taxon>
        <taxon>Persicobacteraceae</taxon>
        <taxon>Fulvitalea</taxon>
    </lineage>
</organism>
<dbReference type="InterPro" id="IPR027268">
    <property type="entry name" value="Peptidase_M4/M1_CTD_sf"/>
</dbReference>
<keyword evidence="4" id="KW-0645">Protease</keyword>
<accession>A0AAU9CPA3</accession>
<dbReference type="SUPFAM" id="SSF55486">
    <property type="entry name" value="Metalloproteases ('zincins'), catalytic domain"/>
    <property type="match status" value="1"/>
</dbReference>
<dbReference type="GO" id="GO:0016020">
    <property type="term" value="C:membrane"/>
    <property type="evidence" value="ECO:0007669"/>
    <property type="project" value="TreeGrafter"/>
</dbReference>
<feature type="domain" description="Peptidase M1 membrane alanine aminopeptidase" evidence="3">
    <location>
        <begin position="359"/>
        <end position="557"/>
    </location>
</feature>
<evidence type="ECO:0000256" key="1">
    <source>
        <dbReference type="SAM" id="MobiDB-lite"/>
    </source>
</evidence>
<evidence type="ECO:0000259" key="3">
    <source>
        <dbReference type="Pfam" id="PF01433"/>
    </source>
</evidence>
<dbReference type="Gene3D" id="1.10.390.10">
    <property type="entry name" value="Neutral Protease Domain 2"/>
    <property type="match status" value="1"/>
</dbReference>
<dbReference type="PANTHER" id="PTHR11533:SF174">
    <property type="entry name" value="PUROMYCIN-SENSITIVE AMINOPEPTIDASE-RELATED"/>
    <property type="match status" value="1"/>
</dbReference>
<gene>
    <name evidence="4" type="primary">pepN</name>
    <name evidence="4" type="ORF">FUAX_06160</name>
</gene>
<evidence type="ECO:0000313" key="5">
    <source>
        <dbReference type="Proteomes" id="UP001348817"/>
    </source>
</evidence>
<dbReference type="AlphaFoldDB" id="A0AAU9CPA3"/>
<dbReference type="EMBL" id="AP025314">
    <property type="protein sequence ID" value="BDD08184.1"/>
    <property type="molecule type" value="Genomic_DNA"/>
</dbReference>
<dbReference type="GO" id="GO:0008270">
    <property type="term" value="F:zinc ion binding"/>
    <property type="evidence" value="ECO:0007669"/>
    <property type="project" value="InterPro"/>
</dbReference>